<name>A0A1Y5F431_9BACT</name>
<dbReference type="GO" id="GO:0004519">
    <property type="term" value="F:endonuclease activity"/>
    <property type="evidence" value="ECO:0007669"/>
    <property type="project" value="UniProtKB-KW"/>
</dbReference>
<dbReference type="InterPro" id="IPR004843">
    <property type="entry name" value="Calcineurin-like_PHP"/>
</dbReference>
<dbReference type="InterPro" id="IPR004593">
    <property type="entry name" value="SbcD"/>
</dbReference>
<keyword evidence="4" id="KW-0235">DNA replication</keyword>
<keyword evidence="4" id="KW-0233">DNA recombination</keyword>
<gene>
    <name evidence="4" type="primary">sbcD</name>
    <name evidence="6" type="ORF">A9Q84_15885</name>
</gene>
<feature type="domain" description="Calcineurin-like phosphoesterase" evidence="5">
    <location>
        <begin position="1"/>
        <end position="224"/>
    </location>
</feature>
<comment type="caution">
    <text evidence="6">The sequence shown here is derived from an EMBL/GenBank/DDBJ whole genome shotgun (WGS) entry which is preliminary data.</text>
</comment>
<accession>A0A1Y5F431</accession>
<dbReference type="Pfam" id="PF00149">
    <property type="entry name" value="Metallophos"/>
    <property type="match status" value="1"/>
</dbReference>
<dbReference type="PANTHER" id="PTHR30337:SF0">
    <property type="entry name" value="NUCLEASE SBCCD SUBUNIT D"/>
    <property type="match status" value="1"/>
</dbReference>
<dbReference type="Gene3D" id="3.60.21.10">
    <property type="match status" value="1"/>
</dbReference>
<keyword evidence="1 4" id="KW-0540">Nuclease</keyword>
<proteinExistence type="inferred from homology"/>
<dbReference type="GO" id="GO:0006310">
    <property type="term" value="P:DNA recombination"/>
    <property type="evidence" value="ECO:0007669"/>
    <property type="project" value="UniProtKB-KW"/>
</dbReference>
<comment type="similarity">
    <text evidence="4">Belongs to the SbcD family.</text>
</comment>
<dbReference type="InterPro" id="IPR029052">
    <property type="entry name" value="Metallo-depent_PP-like"/>
</dbReference>
<sequence length="402" mass="46198">MRIVHTSDWHLGKKLYRASRIDEQHLFLTWLSDYLITNKVDILLISGDVFDVPTPPNEALKHYFNFLKELTTKSHIQIFIIGGNHDSSHFLEAPSPFLKLSGIHVIGNLTEFIKGNIEPYLKEVTIAGETTTIVMLPYFRTHELYNLGKKWDIDPELGLLPVIEKCLSIMSDSASGKKILMAHHLFGSYEESGSEQGLSLSGIDSIPTAILEDFDYVALGHIHKAQTLRKETPIIHYSGSPMSFRFSETTTKTMSQIEISNGKLTNELIEIKQFDKLLRVNCNYQDLDIYKDEVISSWKDQSDIKVYLEMKVKTSEPIASLAEKLREEFSENGITLLSFQTIVIDNSEKEEEEHFLEKSLRTEELFDMYYKKKYPESEEVPRPLREDFYSLLESVRGDLDEA</sequence>
<evidence type="ECO:0000256" key="4">
    <source>
        <dbReference type="RuleBase" id="RU363069"/>
    </source>
</evidence>
<evidence type="ECO:0000256" key="2">
    <source>
        <dbReference type="ARBA" id="ARBA00022801"/>
    </source>
</evidence>
<keyword evidence="4" id="KW-0255">Endonuclease</keyword>
<reference evidence="7" key="1">
    <citation type="journal article" date="2017" name="Proc. Natl. Acad. Sci. U.S.A.">
        <title>Simulation of Deepwater Horizon oil plume reveals substrate specialization within a complex community of hydrocarbon-degraders.</title>
        <authorList>
            <person name="Hu P."/>
            <person name="Dubinsky E.A."/>
            <person name="Probst A.J."/>
            <person name="Wang J."/>
            <person name="Sieber C.M.K."/>
            <person name="Tom L.M."/>
            <person name="Gardinali P."/>
            <person name="Banfield J.F."/>
            <person name="Atlas R.M."/>
            <person name="Andersen G.L."/>
        </authorList>
    </citation>
    <scope>NUCLEOTIDE SEQUENCE [LARGE SCALE GENOMIC DNA]</scope>
</reference>
<comment type="subunit">
    <text evidence="4">Heterodimer of SbcC and SbcD.</text>
</comment>
<dbReference type="SUPFAM" id="SSF56300">
    <property type="entry name" value="Metallo-dependent phosphatases"/>
    <property type="match status" value="1"/>
</dbReference>
<dbReference type="Proteomes" id="UP000196531">
    <property type="component" value="Unassembled WGS sequence"/>
</dbReference>
<evidence type="ECO:0000256" key="1">
    <source>
        <dbReference type="ARBA" id="ARBA00022722"/>
    </source>
</evidence>
<dbReference type="NCBIfam" id="TIGR00619">
    <property type="entry name" value="sbcd"/>
    <property type="match status" value="1"/>
</dbReference>
<dbReference type="InterPro" id="IPR050535">
    <property type="entry name" value="DNA_Repair-Maintenance_Comp"/>
</dbReference>
<dbReference type="EMBL" id="MAAO01000008">
    <property type="protein sequence ID" value="OUR95317.1"/>
    <property type="molecule type" value="Genomic_DNA"/>
</dbReference>
<organism evidence="6 7">
    <name type="scientific">Halobacteriovorax marinus</name>
    <dbReference type="NCBI Taxonomy" id="97084"/>
    <lineage>
        <taxon>Bacteria</taxon>
        <taxon>Pseudomonadati</taxon>
        <taxon>Bdellovibrionota</taxon>
        <taxon>Bacteriovoracia</taxon>
        <taxon>Bacteriovoracales</taxon>
        <taxon>Halobacteriovoraceae</taxon>
        <taxon>Halobacteriovorax</taxon>
    </lineage>
</organism>
<evidence type="ECO:0000313" key="7">
    <source>
        <dbReference type="Proteomes" id="UP000196531"/>
    </source>
</evidence>
<evidence type="ECO:0000259" key="5">
    <source>
        <dbReference type="Pfam" id="PF00149"/>
    </source>
</evidence>
<evidence type="ECO:0000313" key="6">
    <source>
        <dbReference type="EMBL" id="OUR95317.1"/>
    </source>
</evidence>
<dbReference type="PANTHER" id="PTHR30337">
    <property type="entry name" value="COMPONENT OF ATP-DEPENDENT DSDNA EXONUCLEASE"/>
    <property type="match status" value="1"/>
</dbReference>
<evidence type="ECO:0000256" key="3">
    <source>
        <dbReference type="ARBA" id="ARBA00022839"/>
    </source>
</evidence>
<comment type="function">
    <text evidence="4">SbcCD cleaves DNA hairpin structures. These structures can inhibit DNA replication and are intermediates in certain DNA recombination reactions. The complex acts as a 3'-&gt;5' double strand exonuclease that can open hairpins. It also has a 5' single-strand endonuclease activity.</text>
</comment>
<keyword evidence="2 4" id="KW-0378">Hydrolase</keyword>
<dbReference type="CDD" id="cd00840">
    <property type="entry name" value="MPP_Mre11_N"/>
    <property type="match status" value="1"/>
</dbReference>
<dbReference type="AlphaFoldDB" id="A0A1Y5F431"/>
<keyword evidence="3 4" id="KW-0269">Exonuclease</keyword>
<dbReference type="GO" id="GO:0006260">
    <property type="term" value="P:DNA replication"/>
    <property type="evidence" value="ECO:0007669"/>
    <property type="project" value="UniProtKB-KW"/>
</dbReference>
<dbReference type="InterPro" id="IPR041796">
    <property type="entry name" value="Mre11_N"/>
</dbReference>
<dbReference type="GO" id="GO:0008408">
    <property type="term" value="F:3'-5' exonuclease activity"/>
    <property type="evidence" value="ECO:0007669"/>
    <property type="project" value="InterPro"/>
</dbReference>
<protein>
    <recommendedName>
        <fullName evidence="4">Nuclease SbcCD subunit D</fullName>
    </recommendedName>
</protein>